<protein>
    <recommendedName>
        <fullName evidence="3">Pilus assembly protein</fullName>
    </recommendedName>
</protein>
<accession>A0ABV6FLJ4</accession>
<dbReference type="EMBL" id="JBHLWP010000017">
    <property type="protein sequence ID" value="MFC0253895.1"/>
    <property type="molecule type" value="Genomic_DNA"/>
</dbReference>
<name>A0ABV6FLJ4_9BURK</name>
<evidence type="ECO:0000313" key="1">
    <source>
        <dbReference type="EMBL" id="MFC0253895.1"/>
    </source>
</evidence>
<proteinExistence type="predicted"/>
<comment type="caution">
    <text evidence="1">The sequence shown here is derived from an EMBL/GenBank/DDBJ whole genome shotgun (WGS) entry which is preliminary data.</text>
</comment>
<keyword evidence="2" id="KW-1185">Reference proteome</keyword>
<dbReference type="Proteomes" id="UP001589773">
    <property type="component" value="Unassembled WGS sequence"/>
</dbReference>
<evidence type="ECO:0008006" key="3">
    <source>
        <dbReference type="Google" id="ProtNLM"/>
    </source>
</evidence>
<evidence type="ECO:0000313" key="2">
    <source>
        <dbReference type="Proteomes" id="UP001589773"/>
    </source>
</evidence>
<dbReference type="RefSeq" id="WP_379681095.1">
    <property type="nucleotide sequence ID" value="NZ_JBHLWP010000017.1"/>
</dbReference>
<organism evidence="1 2">
    <name type="scientific">Massilia consociata</name>
    <dbReference type="NCBI Taxonomy" id="760117"/>
    <lineage>
        <taxon>Bacteria</taxon>
        <taxon>Pseudomonadati</taxon>
        <taxon>Pseudomonadota</taxon>
        <taxon>Betaproteobacteria</taxon>
        <taxon>Burkholderiales</taxon>
        <taxon>Oxalobacteraceae</taxon>
        <taxon>Telluria group</taxon>
        <taxon>Massilia</taxon>
    </lineage>
</organism>
<sequence length="77" mass="7825">MMEYVVIVALIAVAAIAVYSAFGRTLRVQTAGMAQEVAGKQASTANATDAANAAAGRANDPQKTGMAGYAYANDAKN</sequence>
<gene>
    <name evidence="1" type="ORF">ACFFJK_18515</name>
</gene>
<reference evidence="1 2" key="1">
    <citation type="submission" date="2024-09" db="EMBL/GenBank/DDBJ databases">
        <authorList>
            <person name="Sun Q."/>
            <person name="Mori K."/>
        </authorList>
    </citation>
    <scope>NUCLEOTIDE SEQUENCE [LARGE SCALE GENOMIC DNA]</scope>
    <source>
        <strain evidence="1 2">CCM 7792</strain>
    </source>
</reference>